<dbReference type="Gene3D" id="1.10.10.60">
    <property type="entry name" value="Homeodomain-like"/>
    <property type="match status" value="1"/>
</dbReference>
<evidence type="ECO:0000259" key="4">
    <source>
        <dbReference type="PROSITE" id="PS01124"/>
    </source>
</evidence>
<dbReference type="SMART" id="SM00342">
    <property type="entry name" value="HTH_ARAC"/>
    <property type="match status" value="1"/>
</dbReference>
<evidence type="ECO:0000256" key="1">
    <source>
        <dbReference type="ARBA" id="ARBA00023015"/>
    </source>
</evidence>
<keyword evidence="3" id="KW-0804">Transcription</keyword>
<dbReference type="SUPFAM" id="SSF46689">
    <property type="entry name" value="Homeodomain-like"/>
    <property type="match status" value="1"/>
</dbReference>
<dbReference type="GO" id="GO:0003700">
    <property type="term" value="F:DNA-binding transcription factor activity"/>
    <property type="evidence" value="ECO:0007669"/>
    <property type="project" value="InterPro"/>
</dbReference>
<proteinExistence type="predicted"/>
<dbReference type="PROSITE" id="PS01124">
    <property type="entry name" value="HTH_ARAC_FAMILY_2"/>
    <property type="match status" value="1"/>
</dbReference>
<dbReference type="Pfam" id="PF12833">
    <property type="entry name" value="HTH_18"/>
    <property type="match status" value="1"/>
</dbReference>
<evidence type="ECO:0000313" key="6">
    <source>
        <dbReference type="Proteomes" id="UP000298277"/>
    </source>
</evidence>
<evidence type="ECO:0000256" key="3">
    <source>
        <dbReference type="ARBA" id="ARBA00023163"/>
    </source>
</evidence>
<dbReference type="InterPro" id="IPR009057">
    <property type="entry name" value="Homeodomain-like_sf"/>
</dbReference>
<keyword evidence="1" id="KW-0805">Transcription regulation</keyword>
<protein>
    <submittedName>
        <fullName evidence="5">AraC family transcriptional regulator</fullName>
    </submittedName>
</protein>
<keyword evidence="6" id="KW-1185">Reference proteome</keyword>
<accession>A0A5F1YAL9</accession>
<reference evidence="5" key="1">
    <citation type="journal article" date="2019" name="PLoS Negl. Trop. Dis.">
        <title>Revisiting the worldwide diversity of Leptospira species in the environment.</title>
        <authorList>
            <person name="Vincent A.T."/>
            <person name="Schiettekatte O."/>
            <person name="Bourhy P."/>
            <person name="Veyrier F.J."/>
            <person name="Picardeau M."/>
        </authorList>
    </citation>
    <scope>NUCLEOTIDE SEQUENCE [LARGE SCALE GENOMIC DNA]</scope>
    <source>
        <strain evidence="5">201800299</strain>
    </source>
</reference>
<name>A0A5F1YAL9_9LEPT</name>
<dbReference type="InterPro" id="IPR018060">
    <property type="entry name" value="HTH_AraC"/>
</dbReference>
<dbReference type="RefSeq" id="WP_135591021.1">
    <property type="nucleotide sequence ID" value="NZ_RQEZ01000098.1"/>
</dbReference>
<evidence type="ECO:0000313" key="5">
    <source>
        <dbReference type="EMBL" id="TGK34446.1"/>
    </source>
</evidence>
<dbReference type="InterPro" id="IPR050204">
    <property type="entry name" value="AraC_XylS_family_regulators"/>
</dbReference>
<organism evidence="5 6">
    <name type="scientific">Leptospira gomenensis</name>
    <dbReference type="NCBI Taxonomy" id="2484974"/>
    <lineage>
        <taxon>Bacteria</taxon>
        <taxon>Pseudomonadati</taxon>
        <taxon>Spirochaetota</taxon>
        <taxon>Spirochaetia</taxon>
        <taxon>Leptospirales</taxon>
        <taxon>Leptospiraceae</taxon>
        <taxon>Leptospira</taxon>
    </lineage>
</organism>
<feature type="domain" description="HTH araC/xylS-type" evidence="4">
    <location>
        <begin position="153"/>
        <end position="231"/>
    </location>
</feature>
<gene>
    <name evidence="5" type="ORF">EHQ17_08435</name>
</gene>
<comment type="caution">
    <text evidence="5">The sequence shown here is derived from an EMBL/GenBank/DDBJ whole genome shotgun (WGS) entry which is preliminary data.</text>
</comment>
<dbReference type="GO" id="GO:0043565">
    <property type="term" value="F:sequence-specific DNA binding"/>
    <property type="evidence" value="ECO:0007669"/>
    <property type="project" value="InterPro"/>
</dbReference>
<dbReference type="Proteomes" id="UP000298277">
    <property type="component" value="Unassembled WGS sequence"/>
</dbReference>
<sequence length="269" mass="30769">MRDLSRTLLYLWDNKGLFAGRHPDIELHTHAVHALCVGIDGEFEHSEDGFNWIRCRSAMAPPGTPSAIRFSGTYSVILFYEPNSSELPNLTSEKESPSRSGVILHLKKEKELLNSIETLIDSNRKEDIPKLLENICIPPIRRSKPKPWNHRLLPVMRLILQDPDENFSIEEMSQKVGLSPSRLAHLFKDEIGIPIRLFRTWFRLKTAILFIKNGASITEAAVNAGFYDSSHSSEFIPKNVRSFSDGDVPFQPKDRVVRRKRTRISGIRR</sequence>
<dbReference type="EMBL" id="RQFA01000037">
    <property type="protein sequence ID" value="TGK34446.1"/>
    <property type="molecule type" value="Genomic_DNA"/>
</dbReference>
<keyword evidence="2" id="KW-0238">DNA-binding</keyword>
<dbReference type="PANTHER" id="PTHR46796">
    <property type="entry name" value="HTH-TYPE TRANSCRIPTIONAL ACTIVATOR RHAS-RELATED"/>
    <property type="match status" value="1"/>
</dbReference>
<evidence type="ECO:0000256" key="2">
    <source>
        <dbReference type="ARBA" id="ARBA00023125"/>
    </source>
</evidence>
<dbReference type="OrthoDB" id="183331at2"/>
<dbReference type="AlphaFoldDB" id="A0A5F1YAL9"/>